<evidence type="ECO:0000313" key="3">
    <source>
        <dbReference type="Proteomes" id="UP001148185"/>
    </source>
</evidence>
<reference evidence="2 3" key="1">
    <citation type="submission" date="2022-05" db="EMBL/GenBank/DDBJ databases">
        <title>Novel Pseudomonas spp. Isolated from a Rainbow Trout Aquaculture Facility.</title>
        <authorList>
            <person name="Testerman T."/>
            <person name="Graf J."/>
        </authorList>
    </citation>
    <scope>NUCLEOTIDE SEQUENCE [LARGE SCALE GENOMIC DNA]</scope>
    <source>
        <strain evidence="2 3">ID1042</strain>
    </source>
</reference>
<dbReference type="RefSeq" id="WP_273875651.1">
    <property type="nucleotide sequence ID" value="NZ_JAMDHA010000005.1"/>
</dbReference>
<gene>
    <name evidence="2" type="ORF">M5G27_06915</name>
</gene>
<protein>
    <submittedName>
        <fullName evidence="2">Ig-like domain-containing protein</fullName>
    </submittedName>
</protein>
<name>A0A9X4BYZ8_9PSED</name>
<feature type="chain" id="PRO_5040822156" evidence="1">
    <location>
        <begin position="26"/>
        <end position="2260"/>
    </location>
</feature>
<comment type="caution">
    <text evidence="2">The sequence shown here is derived from an EMBL/GenBank/DDBJ whole genome shotgun (WGS) entry which is preliminary data.</text>
</comment>
<dbReference type="Proteomes" id="UP001148185">
    <property type="component" value="Unassembled WGS sequence"/>
</dbReference>
<keyword evidence="3" id="KW-1185">Reference proteome</keyword>
<proteinExistence type="predicted"/>
<dbReference type="Gene3D" id="2.60.40.2810">
    <property type="match status" value="1"/>
</dbReference>
<dbReference type="Pfam" id="PF17963">
    <property type="entry name" value="Big_9"/>
    <property type="match status" value="7"/>
</dbReference>
<sequence>MNWIKSTGLLAVTLMSAVFSTQLLAATQCVESGEALSLNPVVAVVGDTLNVTYTLNRVGCTSTGSYSLPINVGSPKGANIGKCEGLRTKESFSCTGAAALPQGFTGPLVISVGKALAETIVEEKKTQPHADDMEVLNNEDETLVIPLTLTGAGVQAESFELLDMPSKDIGQFLLNGAEVTFKPFPQWSGVTSFTYRGKDTTGNFSNAATVRVVTSLVNDAPVIIPHPAIGVEDKPLVYVPVVQDPDSVDIYRLVVEAQGTHVTALVEPDLHSLRIVPGKDWNGSDTIKISAVDSANAKSEVMTISVIIQPENDAPVLTPISIVANEDSEGRAKIVYADPDGKAPYRFLIDKQPPLSAGGCGIDGDEVVFTPAKNWNGTTECSVVVVDADSGASLPATVSITVVAVPDKPVVETRTLTLNQGDSSTFSLVVTDPDAGDSYSLSSSSIQDAVFGSFSFSGTTLSVALNPEFVGTRSISYTAKDSFGLVSAPGELTIKVLPVAKKPVVAPAQAYTATGTPVVLDLMATDPNHDTPLAFAISQTVPVPSGTLSISGNRLTFTPAAGFVGTATAYVVATDPGGLVSAPQAISFIVQADQSFAFDPDSPDSHTIIIVQQPDPAAGVLTVNGLSLTFAPVQGYLGTATFTYKVRDLAGLESDIKQGTIDVVKTNYAPTSASVAISVNEGEASSPALPTVVDENLYDAGMHTFTIPIQSMTGVAEVVNNRIIYHAPYGASGVKTFKFIARDVAGAEVVGLATVNVMPKNFPPTSVDLTLDTLESTPVSGVPVVVDPNPTDTFTYTVDSSPIAGTAAVVSGKVVYTPAHNWVGSDRFAISAYDAAGARVSGLAYVTVRRTNVAPESLTGSITVRENTTSAPYYPVITDKNLYDMGKHQLVVKAQPSNGAVSTENNRLIYTPNKDFIGDDIVTVEATDLGGLSVQGVVALRVTKNNLQPETAALNIQTYENTPSAEVSPTVVDPNAWDQFTYEVIAQPEHGSVVAGANGYVYTPQAKYTGNDKFAFRVVDVGGRYVESVAKVAVLRKNTPPTGVTPDTVYFFEGIGGKQRLAAIDDNLWGSHTIEVQSQPGHGFAWFNNDMLNFKTDGRTETTMTVKVTDQDGLSVIVPVRLVPKSIDSVIDQLPVQELTSSKVATPAITKEFLRVDGRPGLLLTDKDAIAALGSDIVAVVEKSSTVGLRIGRRPLAPSQGTRLSVEYFTADALGSALAGIQPSASGHGRVLLVRGDLTGTAYAIPFEVWKLEGAVKTTADSAPLGLQALRAQFEPSNTVCLNTVRQASAVNGNPYDNPVCLLEFTQKLPEFKDLSSDSTLAMIGTATDVGTYPIEVTSYIVGADGEKSLLATYTKSAEFVSPVGAVKVGPKYPFTTAYYKVEDLDVEFVQQVGPPCDLTIIERRAISAAASFSTKPLCLLEWTEIPVGMVVRPNWERPYLQGTATMLGLNTSSWRLSVFTPSGKKIDLGPDTFTFTAIEPSQATVTYESSTKVSDTLLTSPLEGAYIGDAVIQSVSARLMLKHNLNLGVEQTEDAAPAYGATSKIYRRIYTAPFDALWQMRKLHVDAAYKVLPDIATHTEADVLAVPDESVVPIIDNQNGKILSTESLEVGVTIGDAFDTKKTYSADRMGEWEIRLILKPSWNTVTELAPWQKTDGAGHTAFAIPVEELAGKNLRIYAEARVISPVPEYKVTRTSPRPLSLAILNGAALDGSIRSLRLTGEAPLRVTLFADVTNRAWTKDLGAVRWELSTEGGPWVELPNKSRTPQRIAMTLLKGNYKVRAELTNKNSGAKSMTDEIEIIVYNVPKGVLKGPGNTFLDASARFRVLQLNAQPIDLSNIEVEWSLDRGKTWALGTDTNIQTRSTEHRVSVYARMRYKDAPADDVHVWKVLRSGVAFRKIRPPRVQLIGPRRPEVGKEATWVANMLMPYPNMDLTMGGEFIMPDGTTIVPGQEAKYTPVDADITDAKTYLSYRAWIDGYRDRGGEGITQQRITFWIYDWPEWAIQPTFSAEYAPAELSLRVRNIGEFKAVEGVYYDWEMPAMPGYEVVKDDTMVLRMLNILEPAVYPFKVHVYDARGNYSLVERQMTFKEPPPWTINLLWNGDNNASRAPLGIMIRPQISGGHPKDRITSLKYKLNGEEIDTGGSRYARATLPAEGQYQVDLEIETQMNKGSDGKVEIDVKKNQPPTCELQVKEGGSAWSALAKCTDPDGRIARHNWYVNDKVQGLGGSAITISKRTYPDAPKIVLFATDDSGEDSAPVTW</sequence>
<evidence type="ECO:0000256" key="1">
    <source>
        <dbReference type="SAM" id="SignalP"/>
    </source>
</evidence>
<accession>A0A9X4BYZ8</accession>
<dbReference type="Gene3D" id="2.60.40.3440">
    <property type="match status" value="3"/>
</dbReference>
<organism evidence="2 3">
    <name type="scientific">Pseudomonas shahriarae</name>
    <dbReference type="NCBI Taxonomy" id="2745512"/>
    <lineage>
        <taxon>Bacteria</taxon>
        <taxon>Pseudomonadati</taxon>
        <taxon>Pseudomonadota</taxon>
        <taxon>Gammaproteobacteria</taxon>
        <taxon>Pseudomonadales</taxon>
        <taxon>Pseudomonadaceae</taxon>
        <taxon>Pseudomonas</taxon>
    </lineage>
</organism>
<dbReference type="EMBL" id="JAMDHA010000005">
    <property type="protein sequence ID" value="MDD1007210.1"/>
    <property type="molecule type" value="Genomic_DNA"/>
</dbReference>
<dbReference type="NCBIfam" id="NF012211">
    <property type="entry name" value="tand_rpt_95"/>
    <property type="match status" value="1"/>
</dbReference>
<keyword evidence="1" id="KW-0732">Signal</keyword>
<feature type="signal peptide" evidence="1">
    <location>
        <begin position="1"/>
        <end position="25"/>
    </location>
</feature>
<evidence type="ECO:0000313" key="2">
    <source>
        <dbReference type="EMBL" id="MDD1007210.1"/>
    </source>
</evidence>